<evidence type="ECO:0000313" key="3">
    <source>
        <dbReference type="EMBL" id="TDP90310.1"/>
    </source>
</evidence>
<dbReference type="AlphaFoldDB" id="A0A4R6RTV4"/>
<organism evidence="3 4">
    <name type="scientific">Leucobacter luti</name>
    <dbReference type="NCBI Taxonomy" id="340320"/>
    <lineage>
        <taxon>Bacteria</taxon>
        <taxon>Bacillati</taxon>
        <taxon>Actinomycetota</taxon>
        <taxon>Actinomycetes</taxon>
        <taxon>Micrococcales</taxon>
        <taxon>Microbacteriaceae</taxon>
        <taxon>Leucobacter</taxon>
    </lineage>
</organism>
<evidence type="ECO:0000313" key="4">
    <source>
        <dbReference type="Proteomes" id="UP000295601"/>
    </source>
</evidence>
<keyword evidence="4" id="KW-1185">Reference proteome</keyword>
<keyword evidence="3" id="KW-0255">Endonuclease</keyword>
<proteinExistence type="predicted"/>
<dbReference type="Proteomes" id="UP000295601">
    <property type="component" value="Unassembled WGS sequence"/>
</dbReference>
<feature type="region of interest" description="Disordered" evidence="1">
    <location>
        <begin position="1"/>
        <end position="48"/>
    </location>
</feature>
<accession>A0A4R6RTV4</accession>
<comment type="caution">
    <text evidence="3">The sequence shown here is derived from an EMBL/GenBank/DDBJ whole genome shotgun (WGS) entry which is preliminary data.</text>
</comment>
<keyword evidence="3" id="KW-0540">Nuclease</keyword>
<dbReference type="Pfam" id="PF01844">
    <property type="entry name" value="HNH"/>
    <property type="match status" value="1"/>
</dbReference>
<reference evidence="3 4" key="1">
    <citation type="submission" date="2019-03" db="EMBL/GenBank/DDBJ databases">
        <title>Genomic analyses of the natural microbiome of Caenorhabditis elegans.</title>
        <authorList>
            <person name="Samuel B."/>
        </authorList>
    </citation>
    <scope>NUCLEOTIDE SEQUENCE [LARGE SCALE GENOMIC DNA]</scope>
    <source>
        <strain evidence="3 4">JUb18</strain>
    </source>
</reference>
<keyword evidence="3" id="KW-0378">Hydrolase</keyword>
<sequence>MRRRSRGPAGRDCPNPPFRLPATESWPEYGGSVPPRRKYSSANQSAATRARYAKRRQRRLAKVDNDLTDAQWELIMDAWGGCAYCQGDGAALQRDCVQPISRGGRYTLDNVVPACASCNASKHNDEVTGWLRRKKLDERTFLFRHATILETLVPTPEAPETL</sequence>
<name>A0A4R6RTV4_9MICO</name>
<dbReference type="EMBL" id="SNYA01000007">
    <property type="protein sequence ID" value="TDP90310.1"/>
    <property type="molecule type" value="Genomic_DNA"/>
</dbReference>
<dbReference type="OrthoDB" id="9802901at2"/>
<dbReference type="GO" id="GO:0008270">
    <property type="term" value="F:zinc ion binding"/>
    <property type="evidence" value="ECO:0007669"/>
    <property type="project" value="InterPro"/>
</dbReference>
<protein>
    <submittedName>
        <fullName evidence="3">HNH endonuclease</fullName>
    </submittedName>
</protein>
<dbReference type="CDD" id="cd00085">
    <property type="entry name" value="HNHc"/>
    <property type="match status" value="1"/>
</dbReference>
<evidence type="ECO:0000259" key="2">
    <source>
        <dbReference type="SMART" id="SM00507"/>
    </source>
</evidence>
<dbReference type="GO" id="GO:0003676">
    <property type="term" value="F:nucleic acid binding"/>
    <property type="evidence" value="ECO:0007669"/>
    <property type="project" value="InterPro"/>
</dbReference>
<dbReference type="GO" id="GO:0004519">
    <property type="term" value="F:endonuclease activity"/>
    <property type="evidence" value="ECO:0007669"/>
    <property type="project" value="UniProtKB-KW"/>
</dbReference>
<dbReference type="InterPro" id="IPR003615">
    <property type="entry name" value="HNH_nuc"/>
</dbReference>
<evidence type="ECO:0000256" key="1">
    <source>
        <dbReference type="SAM" id="MobiDB-lite"/>
    </source>
</evidence>
<gene>
    <name evidence="3" type="ORF">EDF62_2879</name>
</gene>
<dbReference type="SMART" id="SM00507">
    <property type="entry name" value="HNHc"/>
    <property type="match status" value="1"/>
</dbReference>
<dbReference type="InterPro" id="IPR002711">
    <property type="entry name" value="HNH"/>
</dbReference>
<dbReference type="Gene3D" id="1.10.30.50">
    <property type="match status" value="1"/>
</dbReference>
<feature type="domain" description="HNH nuclease" evidence="2">
    <location>
        <begin position="70"/>
        <end position="120"/>
    </location>
</feature>